<name>L1JPM9_GUITC</name>
<dbReference type="KEGG" id="gtt:GUITHDRAFT_104421"/>
<dbReference type="PaxDb" id="55529-EKX50023"/>
<dbReference type="RefSeq" id="XP_005837003.1">
    <property type="nucleotide sequence ID" value="XM_005836946.1"/>
</dbReference>
<accession>L1JPM9</accession>
<dbReference type="HOGENOM" id="CLU_1211763_0_0_1"/>
<evidence type="ECO:0000256" key="1">
    <source>
        <dbReference type="PROSITE-ProRule" id="PRU00023"/>
    </source>
</evidence>
<dbReference type="OrthoDB" id="10442677at2759"/>
<dbReference type="AlphaFoldDB" id="L1JPM9"/>
<gene>
    <name evidence="2" type="ORF">GUITHDRAFT_104421</name>
</gene>
<reference evidence="2 4" key="1">
    <citation type="journal article" date="2012" name="Nature">
        <title>Algal genomes reveal evolutionary mosaicism and the fate of nucleomorphs.</title>
        <authorList>
            <consortium name="DOE Joint Genome Institute"/>
            <person name="Curtis B.A."/>
            <person name="Tanifuji G."/>
            <person name="Burki F."/>
            <person name="Gruber A."/>
            <person name="Irimia M."/>
            <person name="Maruyama S."/>
            <person name="Arias M.C."/>
            <person name="Ball S.G."/>
            <person name="Gile G.H."/>
            <person name="Hirakawa Y."/>
            <person name="Hopkins J.F."/>
            <person name="Kuo A."/>
            <person name="Rensing S.A."/>
            <person name="Schmutz J."/>
            <person name="Symeonidi A."/>
            <person name="Elias M."/>
            <person name="Eveleigh R.J."/>
            <person name="Herman E.K."/>
            <person name="Klute M.J."/>
            <person name="Nakayama T."/>
            <person name="Obornik M."/>
            <person name="Reyes-Prieto A."/>
            <person name="Armbrust E.V."/>
            <person name="Aves S.J."/>
            <person name="Beiko R.G."/>
            <person name="Coutinho P."/>
            <person name="Dacks J.B."/>
            <person name="Durnford D.G."/>
            <person name="Fast N.M."/>
            <person name="Green B.R."/>
            <person name="Grisdale C.J."/>
            <person name="Hempel F."/>
            <person name="Henrissat B."/>
            <person name="Hoppner M.P."/>
            <person name="Ishida K."/>
            <person name="Kim E."/>
            <person name="Koreny L."/>
            <person name="Kroth P.G."/>
            <person name="Liu Y."/>
            <person name="Malik S.B."/>
            <person name="Maier U.G."/>
            <person name="McRose D."/>
            <person name="Mock T."/>
            <person name="Neilson J.A."/>
            <person name="Onodera N.T."/>
            <person name="Poole A.M."/>
            <person name="Pritham E.J."/>
            <person name="Richards T.A."/>
            <person name="Rocap G."/>
            <person name="Roy S.W."/>
            <person name="Sarai C."/>
            <person name="Schaack S."/>
            <person name="Shirato S."/>
            <person name="Slamovits C.H."/>
            <person name="Spencer D.F."/>
            <person name="Suzuki S."/>
            <person name="Worden A.Z."/>
            <person name="Zauner S."/>
            <person name="Barry K."/>
            <person name="Bell C."/>
            <person name="Bharti A.K."/>
            <person name="Crow J.A."/>
            <person name="Grimwood J."/>
            <person name="Kramer R."/>
            <person name="Lindquist E."/>
            <person name="Lucas S."/>
            <person name="Salamov A."/>
            <person name="McFadden G.I."/>
            <person name="Lane C.E."/>
            <person name="Keeling P.J."/>
            <person name="Gray M.W."/>
            <person name="Grigoriev I.V."/>
            <person name="Archibald J.M."/>
        </authorList>
    </citation>
    <scope>NUCLEOTIDE SEQUENCE</scope>
    <source>
        <strain evidence="2 4">CCMP2712</strain>
    </source>
</reference>
<dbReference type="Pfam" id="PF13606">
    <property type="entry name" value="Ank_3"/>
    <property type="match status" value="1"/>
</dbReference>
<dbReference type="PROSITE" id="PS50297">
    <property type="entry name" value="ANK_REP_REGION"/>
    <property type="match status" value="1"/>
</dbReference>
<keyword evidence="4" id="KW-1185">Reference proteome</keyword>
<dbReference type="InterPro" id="IPR002110">
    <property type="entry name" value="Ankyrin_rpt"/>
</dbReference>
<sequence length="229" mass="25970">METEETERNETVARAPKVIPPEVVQQMNYKMWEAAIEGNEPLFVKAVESGANVNAFCRLKDKWKNITVGEIAGFDESQTGLNVHWMELNNYTALHLAAACGNAAIIDKLIEYGADINVECLQRINPFPTAFGFKIPLLSVNKPLIYKCTPLRIARAANCGRCFYTSYQKCVDKLEAAKAVDNDFHYPAVIMGSAFLLAYLGLKGWPFEWFEEWPYNWADYPDLAKYLPR</sequence>
<keyword evidence="1" id="KW-0040">ANK repeat</keyword>
<evidence type="ECO:0000313" key="3">
    <source>
        <dbReference type="EnsemblProtists" id="EKX50023"/>
    </source>
</evidence>
<dbReference type="InterPro" id="IPR036770">
    <property type="entry name" value="Ankyrin_rpt-contain_sf"/>
</dbReference>
<dbReference type="Proteomes" id="UP000011087">
    <property type="component" value="Unassembled WGS sequence"/>
</dbReference>
<dbReference type="EMBL" id="JH992980">
    <property type="protein sequence ID" value="EKX50023.1"/>
    <property type="molecule type" value="Genomic_DNA"/>
</dbReference>
<dbReference type="SUPFAM" id="SSF48403">
    <property type="entry name" value="Ankyrin repeat"/>
    <property type="match status" value="1"/>
</dbReference>
<dbReference type="SMART" id="SM00248">
    <property type="entry name" value="ANK"/>
    <property type="match status" value="2"/>
</dbReference>
<feature type="repeat" description="ANK" evidence="1">
    <location>
        <begin position="89"/>
        <end position="121"/>
    </location>
</feature>
<reference evidence="4" key="2">
    <citation type="submission" date="2012-11" db="EMBL/GenBank/DDBJ databases">
        <authorList>
            <person name="Kuo A."/>
            <person name="Curtis B.A."/>
            <person name="Tanifuji G."/>
            <person name="Burki F."/>
            <person name="Gruber A."/>
            <person name="Irimia M."/>
            <person name="Maruyama S."/>
            <person name="Arias M.C."/>
            <person name="Ball S.G."/>
            <person name="Gile G.H."/>
            <person name="Hirakawa Y."/>
            <person name="Hopkins J.F."/>
            <person name="Rensing S.A."/>
            <person name="Schmutz J."/>
            <person name="Symeonidi A."/>
            <person name="Elias M."/>
            <person name="Eveleigh R.J."/>
            <person name="Herman E.K."/>
            <person name="Klute M.J."/>
            <person name="Nakayama T."/>
            <person name="Obornik M."/>
            <person name="Reyes-Prieto A."/>
            <person name="Armbrust E.V."/>
            <person name="Aves S.J."/>
            <person name="Beiko R.G."/>
            <person name="Coutinho P."/>
            <person name="Dacks J.B."/>
            <person name="Durnford D.G."/>
            <person name="Fast N.M."/>
            <person name="Green B.R."/>
            <person name="Grisdale C."/>
            <person name="Hempe F."/>
            <person name="Henrissat B."/>
            <person name="Hoppner M.P."/>
            <person name="Ishida K.-I."/>
            <person name="Kim E."/>
            <person name="Koreny L."/>
            <person name="Kroth P.G."/>
            <person name="Liu Y."/>
            <person name="Malik S.-B."/>
            <person name="Maier U.G."/>
            <person name="McRose D."/>
            <person name="Mock T."/>
            <person name="Neilson J.A."/>
            <person name="Onodera N.T."/>
            <person name="Poole A.M."/>
            <person name="Pritham E.J."/>
            <person name="Richards T.A."/>
            <person name="Rocap G."/>
            <person name="Roy S.W."/>
            <person name="Sarai C."/>
            <person name="Schaack S."/>
            <person name="Shirato S."/>
            <person name="Slamovits C.H."/>
            <person name="Spencer D.F."/>
            <person name="Suzuki S."/>
            <person name="Worden A.Z."/>
            <person name="Zauner S."/>
            <person name="Barry K."/>
            <person name="Bell C."/>
            <person name="Bharti A.K."/>
            <person name="Crow J.A."/>
            <person name="Grimwood J."/>
            <person name="Kramer R."/>
            <person name="Lindquist E."/>
            <person name="Lucas S."/>
            <person name="Salamov A."/>
            <person name="McFadden G.I."/>
            <person name="Lane C.E."/>
            <person name="Keeling P.J."/>
            <person name="Gray M.W."/>
            <person name="Grigoriev I.V."/>
            <person name="Archibald J.M."/>
        </authorList>
    </citation>
    <scope>NUCLEOTIDE SEQUENCE</scope>
    <source>
        <strain evidence="4">CCMP2712</strain>
    </source>
</reference>
<dbReference type="EnsemblProtists" id="EKX50023">
    <property type="protein sequence ID" value="EKX50023"/>
    <property type="gene ID" value="GUITHDRAFT_104421"/>
</dbReference>
<evidence type="ECO:0000313" key="4">
    <source>
        <dbReference type="Proteomes" id="UP000011087"/>
    </source>
</evidence>
<evidence type="ECO:0000313" key="2">
    <source>
        <dbReference type="EMBL" id="EKX50023.1"/>
    </source>
</evidence>
<proteinExistence type="predicted"/>
<reference evidence="3" key="3">
    <citation type="submission" date="2015-06" db="UniProtKB">
        <authorList>
            <consortium name="EnsemblProtists"/>
        </authorList>
    </citation>
    <scope>IDENTIFICATION</scope>
</reference>
<dbReference type="PROSITE" id="PS50088">
    <property type="entry name" value="ANK_REPEAT"/>
    <property type="match status" value="1"/>
</dbReference>
<organism evidence="2">
    <name type="scientific">Guillardia theta (strain CCMP2712)</name>
    <name type="common">Cryptophyte</name>
    <dbReference type="NCBI Taxonomy" id="905079"/>
    <lineage>
        <taxon>Eukaryota</taxon>
        <taxon>Cryptophyceae</taxon>
        <taxon>Pyrenomonadales</taxon>
        <taxon>Geminigeraceae</taxon>
        <taxon>Guillardia</taxon>
    </lineage>
</organism>
<dbReference type="Gene3D" id="1.25.40.20">
    <property type="entry name" value="Ankyrin repeat-containing domain"/>
    <property type="match status" value="1"/>
</dbReference>
<dbReference type="GeneID" id="17306751"/>
<protein>
    <submittedName>
        <fullName evidence="2 3">Uncharacterized protein</fullName>
    </submittedName>
</protein>